<evidence type="ECO:0000313" key="2">
    <source>
        <dbReference type="EMBL" id="APY86984.1"/>
    </source>
</evidence>
<dbReference type="AlphaFoldDB" id="A0A1P8TH80"/>
<reference evidence="2 4" key="1">
    <citation type="submission" date="2016-05" db="EMBL/GenBank/DDBJ databases">
        <authorList>
            <person name="Gu J."/>
        </authorList>
    </citation>
    <scope>NUCLEOTIDE SEQUENCE [LARGE SCALE GENOMIC DNA]</scope>
    <source>
        <strain evidence="2 4">ACCC40021</strain>
    </source>
</reference>
<dbReference type="EMBL" id="CP065959">
    <property type="protein sequence ID" value="QQC90762.1"/>
    <property type="molecule type" value="Genomic_DNA"/>
</dbReference>
<feature type="region of interest" description="Disordered" evidence="1">
    <location>
        <begin position="1"/>
        <end position="57"/>
    </location>
</feature>
<dbReference type="Proteomes" id="UP000187191">
    <property type="component" value="Chromosome"/>
</dbReference>
<keyword evidence="4" id="KW-1185">Reference proteome</keyword>
<dbReference type="KEGG" id="ssia:A7J05_15690"/>
<feature type="compositionally biased region" description="Polar residues" evidence="1">
    <location>
        <begin position="117"/>
        <end position="126"/>
    </location>
</feature>
<sequence length="142" mass="14996">MVMRDWASPRSRSTVAYHPGSLPPSSRSSTARWAVTASEYASSAPGPPRSPYARPRSCGAAARGWAPPFLGTSTPSRFSTSRASPVSRRATRTFAGAAVEVVRALGSSARTWHATACRTSSASGPRSSALRWVPASSWTMTP</sequence>
<evidence type="ECO:0000313" key="5">
    <source>
        <dbReference type="Proteomes" id="UP000596130"/>
    </source>
</evidence>
<protein>
    <submittedName>
        <fullName evidence="3">Uncharacterized protein</fullName>
    </submittedName>
</protein>
<dbReference type="RefSeq" id="WP_076685045.1">
    <property type="nucleotide sequence ID" value="NZ_CP015588.1"/>
</dbReference>
<evidence type="ECO:0000256" key="1">
    <source>
        <dbReference type="SAM" id="MobiDB-lite"/>
    </source>
</evidence>
<feature type="region of interest" description="Disordered" evidence="1">
    <location>
        <begin position="117"/>
        <end position="142"/>
    </location>
</feature>
<proteinExistence type="predicted"/>
<name>A0A1P8TH80_9ACTN</name>
<dbReference type="Proteomes" id="UP000596130">
    <property type="component" value="Chromosome"/>
</dbReference>
<evidence type="ECO:0000313" key="3">
    <source>
        <dbReference type="EMBL" id="QQC90762.1"/>
    </source>
</evidence>
<gene>
    <name evidence="2" type="ORF">A7J05_15690</name>
    <name evidence="3" type="ORF">I8755_21870</name>
</gene>
<organism evidence="3 5">
    <name type="scientific">Streptomyces alfalfae</name>
    <dbReference type="NCBI Taxonomy" id="1642299"/>
    <lineage>
        <taxon>Bacteria</taxon>
        <taxon>Bacillati</taxon>
        <taxon>Actinomycetota</taxon>
        <taxon>Actinomycetes</taxon>
        <taxon>Kitasatosporales</taxon>
        <taxon>Streptomycetaceae</taxon>
        <taxon>Streptomyces</taxon>
    </lineage>
</organism>
<accession>A0A1P8TH80</accession>
<reference evidence="3 5" key="2">
    <citation type="submission" date="2020-12" db="EMBL/GenBank/DDBJ databases">
        <title>Identification and biosynthesis of polyene macrolides produced by Streptomyces alfalfae Men-myco-93-63.</title>
        <authorList>
            <person name="Liu D."/>
            <person name="Li Y."/>
            <person name="Liu L."/>
            <person name="Han X."/>
            <person name="Shen F."/>
        </authorList>
    </citation>
    <scope>NUCLEOTIDE SEQUENCE [LARGE SCALE GENOMIC DNA]</scope>
    <source>
        <strain evidence="3 5">Men-myco-93-63</strain>
    </source>
</reference>
<evidence type="ECO:0000313" key="4">
    <source>
        <dbReference type="Proteomes" id="UP000187191"/>
    </source>
</evidence>
<dbReference type="EMBL" id="CP015588">
    <property type="protein sequence ID" value="APY86984.1"/>
    <property type="molecule type" value="Genomic_DNA"/>
</dbReference>